<dbReference type="PRINTS" id="PR00834">
    <property type="entry name" value="PROTEASES2C"/>
</dbReference>
<dbReference type="InterPro" id="IPR001940">
    <property type="entry name" value="Peptidase_S1C"/>
</dbReference>
<dbReference type="InterPro" id="IPR051201">
    <property type="entry name" value="Chloro_Bact_Ser_Proteases"/>
</dbReference>
<feature type="non-terminal residue" evidence="3">
    <location>
        <position position="1"/>
    </location>
</feature>
<dbReference type="PANTHER" id="PTHR43343">
    <property type="entry name" value="PEPTIDASE S12"/>
    <property type="match status" value="1"/>
</dbReference>
<dbReference type="GO" id="GO:0004252">
    <property type="term" value="F:serine-type endopeptidase activity"/>
    <property type="evidence" value="ECO:0007669"/>
    <property type="project" value="InterPro"/>
</dbReference>
<name>X0Z8D4_9ZZZZ</name>
<accession>X0Z8D4</accession>
<evidence type="ECO:0000313" key="3">
    <source>
        <dbReference type="EMBL" id="GAG65645.1"/>
    </source>
</evidence>
<dbReference type="PANTHER" id="PTHR43343:SF3">
    <property type="entry name" value="PROTEASE DO-LIKE 8, CHLOROPLASTIC"/>
    <property type="match status" value="1"/>
</dbReference>
<keyword evidence="1" id="KW-0645">Protease</keyword>
<evidence type="ECO:0008006" key="4">
    <source>
        <dbReference type="Google" id="ProtNLM"/>
    </source>
</evidence>
<gene>
    <name evidence="3" type="ORF">S01H4_20588</name>
</gene>
<dbReference type="Pfam" id="PF13365">
    <property type="entry name" value="Trypsin_2"/>
    <property type="match status" value="1"/>
</dbReference>
<dbReference type="Gene3D" id="2.40.10.120">
    <property type="match status" value="1"/>
</dbReference>
<dbReference type="AlphaFoldDB" id="X0Z8D4"/>
<dbReference type="GO" id="GO:0006508">
    <property type="term" value="P:proteolysis"/>
    <property type="evidence" value="ECO:0007669"/>
    <property type="project" value="UniProtKB-KW"/>
</dbReference>
<protein>
    <recommendedName>
        <fullName evidence="4">Serine protease</fullName>
    </recommendedName>
</protein>
<evidence type="ECO:0000256" key="1">
    <source>
        <dbReference type="ARBA" id="ARBA00022670"/>
    </source>
</evidence>
<proteinExistence type="predicted"/>
<comment type="caution">
    <text evidence="3">The sequence shown here is derived from an EMBL/GenBank/DDBJ whole genome shotgun (WGS) entry which is preliminary data.</text>
</comment>
<reference evidence="3" key="1">
    <citation type="journal article" date="2014" name="Front. Microbiol.">
        <title>High frequency of phylogenetically diverse reductive dehalogenase-homologous genes in deep subseafloor sedimentary metagenomes.</title>
        <authorList>
            <person name="Kawai M."/>
            <person name="Futagami T."/>
            <person name="Toyoda A."/>
            <person name="Takaki Y."/>
            <person name="Nishi S."/>
            <person name="Hori S."/>
            <person name="Arai W."/>
            <person name="Tsubouchi T."/>
            <person name="Morono Y."/>
            <person name="Uchiyama I."/>
            <person name="Ito T."/>
            <person name="Fujiyama A."/>
            <person name="Inagaki F."/>
            <person name="Takami H."/>
        </authorList>
    </citation>
    <scope>NUCLEOTIDE SEQUENCE</scope>
    <source>
        <strain evidence="3">Expedition CK06-06</strain>
    </source>
</reference>
<organism evidence="3">
    <name type="scientific">marine sediment metagenome</name>
    <dbReference type="NCBI Taxonomy" id="412755"/>
    <lineage>
        <taxon>unclassified sequences</taxon>
        <taxon>metagenomes</taxon>
        <taxon>ecological metagenomes</taxon>
    </lineage>
</organism>
<keyword evidence="2" id="KW-0378">Hydrolase</keyword>
<dbReference type="SUPFAM" id="SSF50494">
    <property type="entry name" value="Trypsin-like serine proteases"/>
    <property type="match status" value="1"/>
</dbReference>
<dbReference type="InterPro" id="IPR009003">
    <property type="entry name" value="Peptidase_S1_PA"/>
</dbReference>
<dbReference type="EMBL" id="BART01009265">
    <property type="protein sequence ID" value="GAG65645.1"/>
    <property type="molecule type" value="Genomic_DNA"/>
</dbReference>
<sequence length="91" mass="9340">LAVGHPWGQIGAVSAGIITSLGSIPLRWRRQSVDVIRTDAGLAPGSSGGPLLDAEAGVIGLNTMIMGGDLGVAIPSHVVDEFVEQRLGRID</sequence>
<evidence type="ECO:0000256" key="2">
    <source>
        <dbReference type="ARBA" id="ARBA00022801"/>
    </source>
</evidence>